<organism evidence="1">
    <name type="scientific">Cuerna arida</name>
    <dbReference type="NCBI Taxonomy" id="1464854"/>
    <lineage>
        <taxon>Eukaryota</taxon>
        <taxon>Metazoa</taxon>
        <taxon>Ecdysozoa</taxon>
        <taxon>Arthropoda</taxon>
        <taxon>Hexapoda</taxon>
        <taxon>Insecta</taxon>
        <taxon>Pterygota</taxon>
        <taxon>Neoptera</taxon>
        <taxon>Paraneoptera</taxon>
        <taxon>Hemiptera</taxon>
        <taxon>Auchenorrhyncha</taxon>
        <taxon>Membracoidea</taxon>
        <taxon>Cicadellidae</taxon>
        <taxon>Cicadellinae</taxon>
        <taxon>Proconiini</taxon>
        <taxon>Cuerna</taxon>
    </lineage>
</organism>
<dbReference type="Gene3D" id="6.10.250.1490">
    <property type="match status" value="1"/>
</dbReference>
<sequence length="143" mass="16036">VIHGEFDLDSDNSSTTDTVDFTKESVGENGQLDLLKSPSRFGQKHEETGNKIKPVTECKDSVTKLKTGIHSIKTASEAGFLTEFYNNSRLHHISTMGASFKQYVNSLREKCIGIFPGMERLKTLKQNQSANVFEQCDAVRKYE</sequence>
<accession>A0A1B6F759</accession>
<gene>
    <name evidence="1" type="ORF">g.6512</name>
</gene>
<feature type="non-terminal residue" evidence="1">
    <location>
        <position position="1"/>
    </location>
</feature>
<dbReference type="AlphaFoldDB" id="A0A1B6F759"/>
<evidence type="ECO:0000313" key="1">
    <source>
        <dbReference type="EMBL" id="JAS46076.1"/>
    </source>
</evidence>
<dbReference type="EMBL" id="GECZ01023693">
    <property type="protein sequence ID" value="JAS46076.1"/>
    <property type="molecule type" value="Transcribed_RNA"/>
</dbReference>
<name>A0A1B6F759_9HEMI</name>
<feature type="non-terminal residue" evidence="1">
    <location>
        <position position="143"/>
    </location>
</feature>
<reference evidence="1" key="1">
    <citation type="submission" date="2015-11" db="EMBL/GenBank/DDBJ databases">
        <title>De novo transcriptome assembly of four potential Pierce s Disease insect vectors from Arizona vineyards.</title>
        <authorList>
            <person name="Tassone E.E."/>
        </authorList>
    </citation>
    <scope>NUCLEOTIDE SEQUENCE</scope>
</reference>
<protein>
    <submittedName>
        <fullName evidence="1">Uncharacterized protein</fullName>
    </submittedName>
</protein>
<proteinExistence type="predicted"/>